<dbReference type="EMBL" id="CM046397">
    <property type="protein sequence ID" value="KAI8535304.1"/>
    <property type="molecule type" value="Genomic_DNA"/>
</dbReference>
<comment type="caution">
    <text evidence="1">The sequence shown here is derived from an EMBL/GenBank/DDBJ whole genome shotgun (WGS) entry which is preliminary data.</text>
</comment>
<gene>
    <name evidence="1" type="ORF">RHMOL_Rhmol10G0163700</name>
</gene>
<evidence type="ECO:0000313" key="1">
    <source>
        <dbReference type="EMBL" id="KAI8535304.1"/>
    </source>
</evidence>
<accession>A0ACC0M330</accession>
<evidence type="ECO:0000313" key="2">
    <source>
        <dbReference type="Proteomes" id="UP001062846"/>
    </source>
</evidence>
<reference evidence="1" key="1">
    <citation type="submission" date="2022-02" db="EMBL/GenBank/DDBJ databases">
        <title>Plant Genome Project.</title>
        <authorList>
            <person name="Zhang R.-G."/>
        </authorList>
    </citation>
    <scope>NUCLEOTIDE SEQUENCE</scope>
    <source>
        <strain evidence="1">AT1</strain>
    </source>
</reference>
<name>A0ACC0M330_RHOML</name>
<proteinExistence type="predicted"/>
<protein>
    <submittedName>
        <fullName evidence="1">Uncharacterized protein</fullName>
    </submittedName>
</protein>
<organism evidence="1 2">
    <name type="scientific">Rhododendron molle</name>
    <name type="common">Chinese azalea</name>
    <name type="synonym">Azalea mollis</name>
    <dbReference type="NCBI Taxonomy" id="49168"/>
    <lineage>
        <taxon>Eukaryota</taxon>
        <taxon>Viridiplantae</taxon>
        <taxon>Streptophyta</taxon>
        <taxon>Embryophyta</taxon>
        <taxon>Tracheophyta</taxon>
        <taxon>Spermatophyta</taxon>
        <taxon>Magnoliopsida</taxon>
        <taxon>eudicotyledons</taxon>
        <taxon>Gunneridae</taxon>
        <taxon>Pentapetalae</taxon>
        <taxon>asterids</taxon>
        <taxon>Ericales</taxon>
        <taxon>Ericaceae</taxon>
        <taxon>Ericoideae</taxon>
        <taxon>Rhodoreae</taxon>
        <taxon>Rhododendron</taxon>
    </lineage>
</organism>
<keyword evidence="2" id="KW-1185">Reference proteome</keyword>
<sequence length="142" mass="16462">MTTSDKGPHPAHHAHSIRPNTPSSNPKSHQKTTRSQLTTNHHRLQRWDKQIKILIFQPTQRTSIIPTSKRTSTTEGLETEKRLELEMSASDKAVEQLRLELLFVNSESYWISKLSFSTNICKYKCLHSRKQCRDRAKFVHGL</sequence>
<dbReference type="Proteomes" id="UP001062846">
    <property type="component" value="Chromosome 10"/>
</dbReference>